<proteinExistence type="predicted"/>
<dbReference type="Proteomes" id="UP000708208">
    <property type="component" value="Unassembled WGS sequence"/>
</dbReference>
<organism evidence="2 3">
    <name type="scientific">Allacma fusca</name>
    <dbReference type="NCBI Taxonomy" id="39272"/>
    <lineage>
        <taxon>Eukaryota</taxon>
        <taxon>Metazoa</taxon>
        <taxon>Ecdysozoa</taxon>
        <taxon>Arthropoda</taxon>
        <taxon>Hexapoda</taxon>
        <taxon>Collembola</taxon>
        <taxon>Symphypleona</taxon>
        <taxon>Sminthuridae</taxon>
        <taxon>Allacma</taxon>
    </lineage>
</organism>
<comment type="caution">
    <text evidence="2">The sequence shown here is derived from an EMBL/GenBank/DDBJ whole genome shotgun (WGS) entry which is preliminary data.</text>
</comment>
<feature type="region of interest" description="Disordered" evidence="1">
    <location>
        <begin position="140"/>
        <end position="171"/>
    </location>
</feature>
<dbReference type="EMBL" id="CAJVCH010416855">
    <property type="protein sequence ID" value="CAG7818285.1"/>
    <property type="molecule type" value="Genomic_DNA"/>
</dbReference>
<protein>
    <submittedName>
        <fullName evidence="2">Uncharacterized protein</fullName>
    </submittedName>
</protein>
<sequence length="215" mass="23447">MYSPSGSGCSSSSVELLLDSDQGPITSEEIRDETTRTWNEVGKLNSKDRERQKGIPLLKNFASSNPPTENNNNGQSAFQPIRPTATPFGQPFIPQFYQVPQPPFFICNNYTVCLLPVLVPNPMSFIQINDPGVFVPQENLAPMAPPNTAGSSPPKDPNFPQQQPCSPVNIPSEISNLEQQPPCSRVNTPLEICDSLVDFCAEVLDRNNCPEGAAS</sequence>
<accession>A0A8J2KPH8</accession>
<gene>
    <name evidence="2" type="ORF">AFUS01_LOCUS28799</name>
</gene>
<reference evidence="2" key="1">
    <citation type="submission" date="2021-06" db="EMBL/GenBank/DDBJ databases">
        <authorList>
            <person name="Hodson N. C."/>
            <person name="Mongue J. A."/>
            <person name="Jaron S. K."/>
        </authorList>
    </citation>
    <scope>NUCLEOTIDE SEQUENCE</scope>
</reference>
<evidence type="ECO:0000256" key="1">
    <source>
        <dbReference type="SAM" id="MobiDB-lite"/>
    </source>
</evidence>
<evidence type="ECO:0000313" key="3">
    <source>
        <dbReference type="Proteomes" id="UP000708208"/>
    </source>
</evidence>
<feature type="non-terminal residue" evidence="2">
    <location>
        <position position="215"/>
    </location>
</feature>
<keyword evidence="3" id="KW-1185">Reference proteome</keyword>
<evidence type="ECO:0000313" key="2">
    <source>
        <dbReference type="EMBL" id="CAG7818285.1"/>
    </source>
</evidence>
<feature type="compositionally biased region" description="Low complexity" evidence="1">
    <location>
        <begin position="1"/>
        <end position="21"/>
    </location>
</feature>
<name>A0A8J2KPH8_9HEXA</name>
<feature type="region of interest" description="Disordered" evidence="1">
    <location>
        <begin position="1"/>
        <end position="29"/>
    </location>
</feature>
<dbReference type="AlphaFoldDB" id="A0A8J2KPH8"/>